<evidence type="ECO:0000313" key="1">
    <source>
        <dbReference type="EMBL" id="JAH47450.1"/>
    </source>
</evidence>
<reference evidence="1" key="2">
    <citation type="journal article" date="2015" name="Fish Shellfish Immunol.">
        <title>Early steps in the European eel (Anguilla anguilla)-Vibrio vulnificus interaction in the gills: Role of the RtxA13 toxin.</title>
        <authorList>
            <person name="Callol A."/>
            <person name="Pajuelo D."/>
            <person name="Ebbesson L."/>
            <person name="Teles M."/>
            <person name="MacKenzie S."/>
            <person name="Amaro C."/>
        </authorList>
    </citation>
    <scope>NUCLEOTIDE SEQUENCE</scope>
</reference>
<reference evidence="1" key="1">
    <citation type="submission" date="2014-11" db="EMBL/GenBank/DDBJ databases">
        <authorList>
            <person name="Amaro Gonzalez C."/>
        </authorList>
    </citation>
    <scope>NUCLEOTIDE SEQUENCE</scope>
</reference>
<proteinExistence type="predicted"/>
<dbReference type="EMBL" id="GBXM01061127">
    <property type="protein sequence ID" value="JAH47450.1"/>
    <property type="molecule type" value="Transcribed_RNA"/>
</dbReference>
<dbReference type="AlphaFoldDB" id="A0A0E9T3A5"/>
<name>A0A0E9T3A5_ANGAN</name>
<protein>
    <submittedName>
        <fullName evidence="1">Uncharacterized protein</fullName>
    </submittedName>
</protein>
<organism evidence="1">
    <name type="scientific">Anguilla anguilla</name>
    <name type="common">European freshwater eel</name>
    <name type="synonym">Muraena anguilla</name>
    <dbReference type="NCBI Taxonomy" id="7936"/>
    <lineage>
        <taxon>Eukaryota</taxon>
        <taxon>Metazoa</taxon>
        <taxon>Chordata</taxon>
        <taxon>Craniata</taxon>
        <taxon>Vertebrata</taxon>
        <taxon>Euteleostomi</taxon>
        <taxon>Actinopterygii</taxon>
        <taxon>Neopterygii</taxon>
        <taxon>Teleostei</taxon>
        <taxon>Anguilliformes</taxon>
        <taxon>Anguillidae</taxon>
        <taxon>Anguilla</taxon>
    </lineage>
</organism>
<accession>A0A0E9T3A5</accession>
<sequence length="94" mass="10825">MDRGEEGEREMTRGGVRVIRAQDITVLQHRTTYQSKLTNADTAQRQSRLYSPLFWTLINHSTSIQALLKVRDCRNAVLSNWACQHQEIPQCIAL</sequence>